<protein>
    <recommendedName>
        <fullName evidence="2">Sulfatase-modifying factor enzyme domain-containing protein</fullName>
    </recommendedName>
</protein>
<evidence type="ECO:0000313" key="1">
    <source>
        <dbReference type="EMBL" id="CCG18755.1"/>
    </source>
</evidence>
<reference evidence="1" key="1">
    <citation type="journal article" date="2012" name="Vet. Microbiol.">
        <title>Comparative genomic analyses of the Taylorellae.</title>
        <authorList>
            <person name="Hauser H."/>
            <person name="Richter D.C."/>
            <person name="van Tonder A."/>
            <person name="Clark L."/>
            <person name="Preston A."/>
        </authorList>
    </citation>
    <scope>NUCLEOTIDE SEQUENCE</scope>
    <source>
        <strain evidence="1">14/56</strain>
    </source>
</reference>
<organism evidence="1">
    <name type="scientific">Taylorella equigenitalis 14/56</name>
    <dbReference type="NCBI Taxonomy" id="1091497"/>
    <lineage>
        <taxon>Bacteria</taxon>
        <taxon>Pseudomonadati</taxon>
        <taxon>Pseudomonadota</taxon>
        <taxon>Betaproteobacteria</taxon>
        <taxon>Burkholderiales</taxon>
        <taxon>Alcaligenaceae</taxon>
        <taxon>Taylorella</taxon>
    </lineage>
</organism>
<proteinExistence type="predicted"/>
<accession>I7J052</accession>
<gene>
    <name evidence="1" type="ORF">KUK_1465</name>
</gene>
<name>I7J052_9BURK</name>
<dbReference type="InterPro" id="IPR016187">
    <property type="entry name" value="CTDL_fold"/>
</dbReference>
<dbReference type="SUPFAM" id="SSF56436">
    <property type="entry name" value="C-type lectin-like"/>
    <property type="match status" value="1"/>
</dbReference>
<dbReference type="HOGENOM" id="CLU_997233_0_0_4"/>
<dbReference type="EMBL" id="HE681423">
    <property type="protein sequence ID" value="CCG18755.1"/>
    <property type="molecule type" value="Genomic_DNA"/>
</dbReference>
<evidence type="ECO:0008006" key="2">
    <source>
        <dbReference type="Google" id="ProtNLM"/>
    </source>
</evidence>
<dbReference type="AlphaFoldDB" id="I7J052"/>
<sequence length="279" mass="32300">MYLIGNKGFDLLMNLQLWKKINLSDKKEYLMQLTNFLDKVEFSIDEKFIDSDYPRIVQNIGGATLFYRIIFSHISGFGLSNECYKKILTIDANPNITLAELSPYYEREVNTFAISEHPILEREFNYIVNKCDVTKETPVFFSRDSAEDFLKKIGARFALETEWEAAVKQGKDILFPFGNSIPNHNELDLWFNFDYQIFKNMKIINGLSGLFFGEWCGDLYSSSHNENAEVKKNEYVIKGGGAYFWPWQADEWVWCLCAMRMPSGDLIDGTSVLRPVLSL</sequence>
<dbReference type="KEGG" id="teg:KUK_1465"/>